<dbReference type="SUPFAM" id="SSF81383">
    <property type="entry name" value="F-box domain"/>
    <property type="match status" value="1"/>
</dbReference>
<dbReference type="Proteomes" id="UP001604277">
    <property type="component" value="Unassembled WGS sequence"/>
</dbReference>
<keyword evidence="3" id="KW-1185">Reference proteome</keyword>
<dbReference type="InterPro" id="IPR001810">
    <property type="entry name" value="F-box_dom"/>
</dbReference>
<dbReference type="Pfam" id="PF00646">
    <property type="entry name" value="F-box"/>
    <property type="match status" value="1"/>
</dbReference>
<dbReference type="Pfam" id="PF08268">
    <property type="entry name" value="FBA_3"/>
    <property type="match status" value="1"/>
</dbReference>
<feature type="domain" description="F-box" evidence="1">
    <location>
        <begin position="63"/>
        <end position="109"/>
    </location>
</feature>
<dbReference type="SUPFAM" id="SSF50965">
    <property type="entry name" value="Galactose oxidase, central domain"/>
    <property type="match status" value="1"/>
</dbReference>
<dbReference type="Gene3D" id="1.20.1280.50">
    <property type="match status" value="1"/>
</dbReference>
<protein>
    <submittedName>
        <fullName evidence="2">F-box protein CPR30-like</fullName>
    </submittedName>
</protein>
<organism evidence="2 3">
    <name type="scientific">Forsythia ovata</name>
    <dbReference type="NCBI Taxonomy" id="205694"/>
    <lineage>
        <taxon>Eukaryota</taxon>
        <taxon>Viridiplantae</taxon>
        <taxon>Streptophyta</taxon>
        <taxon>Embryophyta</taxon>
        <taxon>Tracheophyta</taxon>
        <taxon>Spermatophyta</taxon>
        <taxon>Magnoliopsida</taxon>
        <taxon>eudicotyledons</taxon>
        <taxon>Gunneridae</taxon>
        <taxon>Pentapetalae</taxon>
        <taxon>asterids</taxon>
        <taxon>lamiids</taxon>
        <taxon>Lamiales</taxon>
        <taxon>Oleaceae</taxon>
        <taxon>Forsythieae</taxon>
        <taxon>Forsythia</taxon>
    </lineage>
</organism>
<dbReference type="NCBIfam" id="TIGR01640">
    <property type="entry name" value="F_box_assoc_1"/>
    <property type="match status" value="1"/>
</dbReference>
<sequence>MSFRDRKYYSEIIERHQELHHRQISDVVSITLIQADPSTQSSNMSLSLEGQMSKKVQEKISDEGFLMNLPSHIIVEILSRLPAVTVIDCKVVCKKFLSLLSTTEFVKFHLSRSTPELLVFSEHVWSGAGDVCCELFELEDGIEHHDRKYNQIIKFEPEDLPDFYCLLTVLVGSVDGLVCFCNRNSEHRALYVCNLFMREYVMLPFLKWVDRNQRQVTFGFGVSTISHQYKVVGIQKSECHVYSLGTGAWRNVGGVPFAFEYYTYFGLFFNGNIHWLIKDLEGSELISCFNLEKESFQPFPPPFPGENDKITFYSLGVLEGCLCLCDSTSESDIVVWVMKEYGVKKSWIKEFVISKLPDFTFPTFERIHALHLFKDGDILFSKGYEYLFSYSSQSKTLEIVSSVFDTFVERPMLHVSSILSLKDFALEKFPAELLCKFYRKSLYAVGMVLVHED</sequence>
<dbReference type="InterPro" id="IPR011043">
    <property type="entry name" value="Gal_Oxase/kelch_b-propeller"/>
</dbReference>
<dbReference type="InterPro" id="IPR036047">
    <property type="entry name" value="F-box-like_dom_sf"/>
</dbReference>
<evidence type="ECO:0000313" key="2">
    <source>
        <dbReference type="EMBL" id="KAL2467548.1"/>
    </source>
</evidence>
<dbReference type="InterPro" id="IPR017451">
    <property type="entry name" value="F-box-assoc_interact_dom"/>
</dbReference>
<comment type="caution">
    <text evidence="2">The sequence shown here is derived from an EMBL/GenBank/DDBJ whole genome shotgun (WGS) entry which is preliminary data.</text>
</comment>
<evidence type="ECO:0000259" key="1">
    <source>
        <dbReference type="PROSITE" id="PS50181"/>
    </source>
</evidence>
<dbReference type="AlphaFoldDB" id="A0ABD1PUE5"/>
<name>A0ABD1PUE5_9LAMI</name>
<dbReference type="SMART" id="SM00256">
    <property type="entry name" value="FBOX"/>
    <property type="match status" value="1"/>
</dbReference>
<proteinExistence type="predicted"/>
<dbReference type="PANTHER" id="PTHR31672">
    <property type="entry name" value="BNACNNG10540D PROTEIN"/>
    <property type="match status" value="1"/>
</dbReference>
<dbReference type="EMBL" id="JBFOLJ010000017">
    <property type="protein sequence ID" value="KAL2467548.1"/>
    <property type="molecule type" value="Genomic_DNA"/>
</dbReference>
<evidence type="ECO:0000313" key="3">
    <source>
        <dbReference type="Proteomes" id="UP001604277"/>
    </source>
</evidence>
<dbReference type="InterPro" id="IPR050796">
    <property type="entry name" value="SCF_F-box_component"/>
</dbReference>
<dbReference type="PANTHER" id="PTHR31672:SF13">
    <property type="entry name" value="F-BOX PROTEIN CPR30-LIKE"/>
    <property type="match status" value="1"/>
</dbReference>
<reference evidence="3" key="1">
    <citation type="submission" date="2024-07" db="EMBL/GenBank/DDBJ databases">
        <title>Two chromosome-level genome assemblies of Korean endemic species Abeliophyllum distichum and Forsythia ovata (Oleaceae).</title>
        <authorList>
            <person name="Jang H."/>
        </authorList>
    </citation>
    <scope>NUCLEOTIDE SEQUENCE [LARGE SCALE GENOMIC DNA]</scope>
</reference>
<accession>A0ABD1PUE5</accession>
<gene>
    <name evidence="2" type="ORF">Fot_51073</name>
</gene>
<dbReference type="PROSITE" id="PS50181">
    <property type="entry name" value="FBOX"/>
    <property type="match status" value="1"/>
</dbReference>
<dbReference type="InterPro" id="IPR013187">
    <property type="entry name" value="F-box-assoc_dom_typ3"/>
</dbReference>